<dbReference type="EMBL" id="JAQLOI010000001">
    <property type="protein sequence ID" value="MDB1122225.1"/>
    <property type="molecule type" value="Genomic_DNA"/>
</dbReference>
<feature type="transmembrane region" description="Helical" evidence="6">
    <location>
        <begin position="117"/>
        <end position="137"/>
    </location>
</feature>
<evidence type="ECO:0000256" key="3">
    <source>
        <dbReference type="ARBA" id="ARBA00022692"/>
    </source>
</evidence>
<sequence>MTITVWLSLFTICLLGAMSPGPSLAIVVKHSLAGGRLNGIATAWAHATGIAVYACITLVGLAALLHQYPTLFTVISYVGAFYLAYLGFLALRSKGGVAAKLEAGEKVSVLQSAKEGFLISLTSPKIMLFFTALFSQFVSVGSELSSRAIVVVTPYLVDGLWYTFIAFMLSSPLLLDKLRSKALIIDRLSGLVLIILAFRVIWFA</sequence>
<gene>
    <name evidence="7" type="ORF">PGX00_00040</name>
</gene>
<evidence type="ECO:0000256" key="2">
    <source>
        <dbReference type="ARBA" id="ARBA00022475"/>
    </source>
</evidence>
<reference evidence="7 8" key="1">
    <citation type="submission" date="2023-01" db="EMBL/GenBank/DDBJ databases">
        <title>Vibrio sp. KJ40-1 sp.nov, isolated from marine algae.</title>
        <authorList>
            <person name="Butt M."/>
            <person name="Kim J.M.J."/>
            <person name="Jeon C.O.C."/>
        </authorList>
    </citation>
    <scope>NUCLEOTIDE SEQUENCE [LARGE SCALE GENOMIC DNA]</scope>
    <source>
        <strain evidence="7 8">KJ40-1</strain>
    </source>
</reference>
<keyword evidence="3 6" id="KW-0812">Transmembrane</keyword>
<dbReference type="RefSeq" id="WP_272131765.1">
    <property type="nucleotide sequence ID" value="NZ_JAQLOI010000001.1"/>
</dbReference>
<evidence type="ECO:0000313" key="7">
    <source>
        <dbReference type="EMBL" id="MDB1122225.1"/>
    </source>
</evidence>
<dbReference type="InterPro" id="IPR001123">
    <property type="entry name" value="LeuE-type"/>
</dbReference>
<evidence type="ECO:0000256" key="5">
    <source>
        <dbReference type="ARBA" id="ARBA00023136"/>
    </source>
</evidence>
<keyword evidence="4 6" id="KW-1133">Transmembrane helix</keyword>
<comment type="caution">
    <text evidence="7">The sequence shown here is derived from an EMBL/GenBank/DDBJ whole genome shotgun (WGS) entry which is preliminary data.</text>
</comment>
<proteinExistence type="predicted"/>
<comment type="subcellular location">
    <subcellularLocation>
        <location evidence="1">Cell membrane</location>
        <topology evidence="1">Multi-pass membrane protein</topology>
    </subcellularLocation>
</comment>
<dbReference type="Proteomes" id="UP001210678">
    <property type="component" value="Unassembled WGS sequence"/>
</dbReference>
<feature type="transmembrane region" description="Helical" evidence="6">
    <location>
        <begin position="71"/>
        <end position="91"/>
    </location>
</feature>
<evidence type="ECO:0000256" key="4">
    <source>
        <dbReference type="ARBA" id="ARBA00022989"/>
    </source>
</evidence>
<feature type="transmembrane region" description="Helical" evidence="6">
    <location>
        <begin position="149"/>
        <end position="170"/>
    </location>
</feature>
<evidence type="ECO:0000256" key="1">
    <source>
        <dbReference type="ARBA" id="ARBA00004651"/>
    </source>
</evidence>
<protein>
    <submittedName>
        <fullName evidence="7">LysE family translocator</fullName>
    </submittedName>
</protein>
<feature type="transmembrane region" description="Helical" evidence="6">
    <location>
        <begin position="41"/>
        <end position="64"/>
    </location>
</feature>
<evidence type="ECO:0000256" key="6">
    <source>
        <dbReference type="SAM" id="Phobius"/>
    </source>
</evidence>
<dbReference type="PANTHER" id="PTHR30086">
    <property type="entry name" value="ARGININE EXPORTER PROTEIN ARGO"/>
    <property type="match status" value="1"/>
</dbReference>
<name>A0ABT4YKZ9_9VIBR</name>
<dbReference type="PANTHER" id="PTHR30086:SF16">
    <property type="entry name" value="AMINO ACID EFFLUX PERMEASE RHTB FAMILY"/>
    <property type="match status" value="1"/>
</dbReference>
<organism evidence="7 8">
    <name type="scientific">Vibrio algarum</name>
    <dbReference type="NCBI Taxonomy" id="3020714"/>
    <lineage>
        <taxon>Bacteria</taxon>
        <taxon>Pseudomonadati</taxon>
        <taxon>Pseudomonadota</taxon>
        <taxon>Gammaproteobacteria</taxon>
        <taxon>Vibrionales</taxon>
        <taxon>Vibrionaceae</taxon>
        <taxon>Vibrio</taxon>
    </lineage>
</organism>
<keyword evidence="5 6" id="KW-0472">Membrane</keyword>
<evidence type="ECO:0000313" key="8">
    <source>
        <dbReference type="Proteomes" id="UP001210678"/>
    </source>
</evidence>
<feature type="transmembrane region" description="Helical" evidence="6">
    <location>
        <begin position="182"/>
        <end position="202"/>
    </location>
</feature>
<accession>A0ABT4YKZ9</accession>
<keyword evidence="2" id="KW-1003">Cell membrane</keyword>
<keyword evidence="8" id="KW-1185">Reference proteome</keyword>
<dbReference type="Pfam" id="PF01810">
    <property type="entry name" value="LysE"/>
    <property type="match status" value="1"/>
</dbReference>